<dbReference type="RefSeq" id="YP_009177064.1">
    <property type="nucleotide sequence ID" value="NC_028238.1"/>
</dbReference>
<name>A0A0M3ZCN5_9POXV</name>
<evidence type="ECO:0000256" key="1">
    <source>
        <dbReference type="ARBA" id="ARBA00004328"/>
    </source>
</evidence>
<dbReference type="KEGG" id="vg:26122733"/>
<dbReference type="InterPro" id="IPR007660">
    <property type="entry name" value="Poxvirus_D3"/>
</dbReference>
<comment type="function">
    <text evidence="3">Late protein which is part of a large complex required for early virion morphogenesis. This complex participates in the formation of virosomes and the incorporation of virosomal contents into nascent immature virions.</text>
</comment>
<protein>
    <submittedName>
        <fullName evidence="4">Virion core protein</fullName>
    </submittedName>
</protein>
<comment type="subcellular location">
    <subcellularLocation>
        <location evidence="1">Virion</location>
    </subcellularLocation>
</comment>
<proteinExistence type="predicted"/>
<sequence length="271" mass="31853">MNMETCKSSNYDNAFIYDDKNRIYILLGNTDSFIDKCVNSVIDKMEFYYIYEISVNGNDIFCSFATSNLLCPIKRKINIMIYEEYRNIIGSCLLNTCSKGMVRSTDPDKIYVYVLCYRNNKKIKTITLIKLHKLLSLKDDIVIDGYTINDLSFFYTCPDIIKQTNIKDRDTLYKNIILRKELNKLITCPSSSPLWQILYTFVVTINDDDIYKIIIEDDLYDTNDINKLIKFNYDRRNFNAFVRAWYSGQLSNCSEDNEKIVDMYMSLKSVL</sequence>
<dbReference type="GeneID" id="26122733"/>
<evidence type="ECO:0000256" key="2">
    <source>
        <dbReference type="ARBA" id="ARBA00022844"/>
    </source>
</evidence>
<dbReference type="Pfam" id="PF04580">
    <property type="entry name" value="Pox_D3"/>
    <property type="match status" value="1"/>
</dbReference>
<keyword evidence="5" id="KW-1185">Reference proteome</keyword>
<dbReference type="EMBL" id="KP728110">
    <property type="protein sequence ID" value="ALA62417.1"/>
    <property type="molecule type" value="Genomic_DNA"/>
</dbReference>
<dbReference type="GO" id="GO:0044423">
    <property type="term" value="C:virion component"/>
    <property type="evidence" value="ECO:0007669"/>
    <property type="project" value="UniProtKB-KW"/>
</dbReference>
<keyword evidence="2" id="KW-0946">Virion</keyword>
<evidence type="ECO:0000313" key="4">
    <source>
        <dbReference type="EMBL" id="ALA62417.1"/>
    </source>
</evidence>
<reference evidence="4 5" key="1">
    <citation type="journal article" date="2015" name="Infect. Genet. Evol.">
        <title>Unique genomic organization of a novel Avipoxvirus detected in turkey (Meleagris gallopavo).</title>
        <authorList>
            <person name="Banyai K."/>
            <person name="Palya V."/>
            <person name="Denes B."/>
            <person name="Glavits R."/>
            <person name="Ivanics E."/>
            <person name="Horvath B."/>
            <person name="Farkas S.L."/>
            <person name="Marton S."/>
            <person name="Balint A."/>
            <person name="Gyuranecz M."/>
            <person name="Erdelyi K."/>
            <person name="Dan A."/>
        </authorList>
    </citation>
    <scope>NUCLEOTIDE SEQUENCE [LARGE SCALE GENOMIC DNA]</scope>
    <source>
        <strain evidence="4 5">TKPV-HU1124/2011</strain>
    </source>
</reference>
<organism evidence="4 5">
    <name type="scientific">Turkeypox virus</name>
    <dbReference type="NCBI Taxonomy" id="336486"/>
    <lineage>
        <taxon>Viruses</taxon>
        <taxon>Varidnaviria</taxon>
        <taxon>Bamfordvirae</taxon>
        <taxon>Nucleocytoviricota</taxon>
        <taxon>Pokkesviricetes</taxon>
        <taxon>Chitovirales</taxon>
        <taxon>Poxviridae</taxon>
        <taxon>Chordopoxvirinae</taxon>
        <taxon>Avipoxvirus</taxon>
        <taxon>Avipoxvirus turkeypox</taxon>
    </lineage>
</organism>
<evidence type="ECO:0000256" key="3">
    <source>
        <dbReference type="ARBA" id="ARBA00024939"/>
    </source>
</evidence>
<dbReference type="Proteomes" id="UP000142477">
    <property type="component" value="Segment"/>
</dbReference>
<evidence type="ECO:0000313" key="5">
    <source>
        <dbReference type="Proteomes" id="UP000142477"/>
    </source>
</evidence>
<accession>A0A0M3ZCN5</accession>
<dbReference type="OrthoDB" id="14516at10239"/>